<dbReference type="OrthoDB" id="9775140at2"/>
<gene>
    <name evidence="3" type="ORF">C8D97_106190</name>
</gene>
<organism evidence="3 4">
    <name type="scientific">Pleionea mediterranea</name>
    <dbReference type="NCBI Taxonomy" id="523701"/>
    <lineage>
        <taxon>Bacteria</taxon>
        <taxon>Pseudomonadati</taxon>
        <taxon>Pseudomonadota</taxon>
        <taxon>Gammaproteobacteria</taxon>
        <taxon>Oceanospirillales</taxon>
        <taxon>Pleioneaceae</taxon>
        <taxon>Pleionea</taxon>
    </lineage>
</organism>
<evidence type="ECO:0000313" key="4">
    <source>
        <dbReference type="Proteomes" id="UP000245790"/>
    </source>
</evidence>
<comment type="caution">
    <text evidence="3">The sequence shown here is derived from an EMBL/GenBank/DDBJ whole genome shotgun (WGS) entry which is preliminary data.</text>
</comment>
<dbReference type="PANTHER" id="PTHR48084:SF5">
    <property type="entry name" value="BLR6744 PROTEIN"/>
    <property type="match status" value="1"/>
</dbReference>
<dbReference type="CDD" id="cd03375">
    <property type="entry name" value="TPP_OGFOR"/>
    <property type="match status" value="1"/>
</dbReference>
<dbReference type="GO" id="GO:0045333">
    <property type="term" value="P:cellular respiration"/>
    <property type="evidence" value="ECO:0007669"/>
    <property type="project" value="UniProtKB-ARBA"/>
</dbReference>
<proteinExistence type="predicted"/>
<dbReference type="InterPro" id="IPR029061">
    <property type="entry name" value="THDP-binding"/>
</dbReference>
<reference evidence="3 4" key="1">
    <citation type="submission" date="2018-05" db="EMBL/GenBank/DDBJ databases">
        <title>Genomic Encyclopedia of Type Strains, Phase IV (KMG-IV): sequencing the most valuable type-strain genomes for metagenomic binning, comparative biology and taxonomic classification.</title>
        <authorList>
            <person name="Goeker M."/>
        </authorList>
    </citation>
    <scope>NUCLEOTIDE SEQUENCE [LARGE SCALE GENOMIC DNA]</scope>
    <source>
        <strain evidence="3 4">DSM 25350</strain>
    </source>
</reference>
<dbReference type="Pfam" id="PF02775">
    <property type="entry name" value="TPP_enzyme_C"/>
    <property type="match status" value="1"/>
</dbReference>
<evidence type="ECO:0000256" key="1">
    <source>
        <dbReference type="ARBA" id="ARBA00023002"/>
    </source>
</evidence>
<sequence>MSFIRPNIRHPQLPVNDIGFTRADYEGALSTLCAGCGHDSISASILQSCFELSIEPHKIAKMSGIGCSSKTPAYFLGNSHGFNSVHGRMPSVATGANMANRDLVYIGVSGDGDTASIGMGQFAHVVRRNLNMVYIVMNNGCYGLTKGQDSATADKGSASKKGVPNPYSSIDLCETAIQLGAGFVARSFSGDKEQLIPLIKAAVSHRGFALIDVVSPCVTFNNTPKSTKSYDHVREHMNATGTFDFVPLKDEITTQYEPGKTEEITLHDGSAIRLHKASENLDFSSPRSAMNEIEKYKEKGEVLTGLLYLNPQTPDTHELLGTTSKPLNSLSDKELCPGSDVLKSINSSFQ</sequence>
<protein>
    <submittedName>
        <fullName evidence="3">2-oxoglutarate ferredoxin oxidoreductase subunit beta</fullName>
    </submittedName>
</protein>
<dbReference type="PANTHER" id="PTHR48084">
    <property type="entry name" value="2-OXOGLUTARATE OXIDOREDUCTASE SUBUNIT KORB-RELATED"/>
    <property type="match status" value="1"/>
</dbReference>
<dbReference type="AlphaFoldDB" id="A0A316G8U7"/>
<name>A0A316G8U7_9GAMM</name>
<dbReference type="InterPro" id="IPR011766">
    <property type="entry name" value="TPP_enzyme_TPP-bd"/>
</dbReference>
<evidence type="ECO:0000259" key="2">
    <source>
        <dbReference type="Pfam" id="PF02775"/>
    </source>
</evidence>
<dbReference type="EMBL" id="QGGU01000006">
    <property type="protein sequence ID" value="PWK50897.1"/>
    <property type="molecule type" value="Genomic_DNA"/>
</dbReference>
<dbReference type="RefSeq" id="WP_109763555.1">
    <property type="nucleotide sequence ID" value="NZ_QGGU01000006.1"/>
</dbReference>
<keyword evidence="1" id="KW-0560">Oxidoreductase</keyword>
<dbReference type="GO" id="GO:0016625">
    <property type="term" value="F:oxidoreductase activity, acting on the aldehyde or oxo group of donors, iron-sulfur protein as acceptor"/>
    <property type="evidence" value="ECO:0007669"/>
    <property type="project" value="UniProtKB-ARBA"/>
</dbReference>
<keyword evidence="4" id="KW-1185">Reference proteome</keyword>
<feature type="domain" description="Thiamine pyrophosphate enzyme TPP-binding" evidence="2">
    <location>
        <begin position="65"/>
        <end position="213"/>
    </location>
</feature>
<dbReference type="GO" id="GO:0044281">
    <property type="term" value="P:small molecule metabolic process"/>
    <property type="evidence" value="ECO:0007669"/>
    <property type="project" value="UniProtKB-ARBA"/>
</dbReference>
<evidence type="ECO:0000313" key="3">
    <source>
        <dbReference type="EMBL" id="PWK50897.1"/>
    </source>
</evidence>
<dbReference type="GO" id="GO:0030976">
    <property type="term" value="F:thiamine pyrophosphate binding"/>
    <property type="evidence" value="ECO:0007669"/>
    <property type="project" value="InterPro"/>
</dbReference>
<accession>A0A316G8U7</accession>
<dbReference type="SUPFAM" id="SSF52518">
    <property type="entry name" value="Thiamin diphosphate-binding fold (THDP-binding)"/>
    <property type="match status" value="1"/>
</dbReference>
<dbReference type="Proteomes" id="UP000245790">
    <property type="component" value="Unassembled WGS sequence"/>
</dbReference>
<dbReference type="Gene3D" id="3.40.50.970">
    <property type="match status" value="1"/>
</dbReference>
<dbReference type="InterPro" id="IPR051457">
    <property type="entry name" value="2-oxoacid:Fd_oxidoreductase"/>
</dbReference>